<organism evidence="1 2">
    <name type="scientific">Caerostris extrusa</name>
    <name type="common">Bark spider</name>
    <name type="synonym">Caerostris bankana</name>
    <dbReference type="NCBI Taxonomy" id="172846"/>
    <lineage>
        <taxon>Eukaryota</taxon>
        <taxon>Metazoa</taxon>
        <taxon>Ecdysozoa</taxon>
        <taxon>Arthropoda</taxon>
        <taxon>Chelicerata</taxon>
        <taxon>Arachnida</taxon>
        <taxon>Araneae</taxon>
        <taxon>Araneomorphae</taxon>
        <taxon>Entelegynae</taxon>
        <taxon>Araneoidea</taxon>
        <taxon>Araneidae</taxon>
        <taxon>Caerostris</taxon>
    </lineage>
</organism>
<proteinExistence type="predicted"/>
<reference evidence="1 2" key="1">
    <citation type="submission" date="2021-06" db="EMBL/GenBank/DDBJ databases">
        <title>Caerostris extrusa draft genome.</title>
        <authorList>
            <person name="Kono N."/>
            <person name="Arakawa K."/>
        </authorList>
    </citation>
    <scope>NUCLEOTIDE SEQUENCE [LARGE SCALE GENOMIC DNA]</scope>
</reference>
<evidence type="ECO:0000313" key="2">
    <source>
        <dbReference type="Proteomes" id="UP001054945"/>
    </source>
</evidence>
<dbReference type="EMBL" id="BPLR01007574">
    <property type="protein sequence ID" value="GIY18083.1"/>
    <property type="molecule type" value="Genomic_DNA"/>
</dbReference>
<gene>
    <name evidence="1" type="ORF">CEXT_62251</name>
</gene>
<keyword evidence="2" id="KW-1185">Reference proteome</keyword>
<name>A0AAV4R6Y5_CAEEX</name>
<dbReference type="AlphaFoldDB" id="A0AAV4R6Y5"/>
<protein>
    <submittedName>
        <fullName evidence="1">Uncharacterized protein</fullName>
    </submittedName>
</protein>
<accession>A0AAV4R6Y5</accession>
<comment type="caution">
    <text evidence="1">The sequence shown here is derived from an EMBL/GenBank/DDBJ whole genome shotgun (WGS) entry which is preliminary data.</text>
</comment>
<sequence length="105" mass="12045">MIKDPLRTSLPGTSDGLGDWSKEFRLEDNHPQFVKVPPVKDLEATQSQQRLGPSRFIKTLLRFVNSGMVVQKPQFLENSCFRLAQTAVLGMRCDKWQTFFFLQVA</sequence>
<evidence type="ECO:0000313" key="1">
    <source>
        <dbReference type="EMBL" id="GIY18083.1"/>
    </source>
</evidence>
<dbReference type="Proteomes" id="UP001054945">
    <property type="component" value="Unassembled WGS sequence"/>
</dbReference>